<feature type="compositionally biased region" description="Basic and acidic residues" evidence="1">
    <location>
        <begin position="57"/>
        <end position="72"/>
    </location>
</feature>
<feature type="compositionally biased region" description="Basic and acidic residues" evidence="1">
    <location>
        <begin position="334"/>
        <end position="348"/>
    </location>
</feature>
<feature type="compositionally biased region" description="Polar residues" evidence="1">
    <location>
        <begin position="171"/>
        <end position="198"/>
    </location>
</feature>
<feature type="compositionally biased region" description="Polar residues" evidence="1">
    <location>
        <begin position="1351"/>
        <end position="1382"/>
    </location>
</feature>
<feature type="region of interest" description="Disordered" evidence="1">
    <location>
        <begin position="1186"/>
        <end position="1330"/>
    </location>
</feature>
<feature type="compositionally biased region" description="Basic residues" evidence="1">
    <location>
        <begin position="1078"/>
        <end position="1088"/>
    </location>
</feature>
<feature type="compositionally biased region" description="Basic and acidic residues" evidence="1">
    <location>
        <begin position="1394"/>
        <end position="1403"/>
    </location>
</feature>
<feature type="region of interest" description="Disordered" evidence="1">
    <location>
        <begin position="1"/>
        <end position="391"/>
    </location>
</feature>
<gene>
    <name evidence="2" type="ORF">ASEP1449_LOCUS19223</name>
</gene>
<feature type="compositionally biased region" description="Basic and acidic residues" evidence="1">
    <location>
        <begin position="113"/>
        <end position="131"/>
    </location>
</feature>
<feature type="region of interest" description="Disordered" evidence="1">
    <location>
        <begin position="502"/>
        <end position="610"/>
    </location>
</feature>
<feature type="compositionally biased region" description="Basic and acidic residues" evidence="1">
    <location>
        <begin position="563"/>
        <end position="572"/>
    </location>
</feature>
<feature type="region of interest" description="Disordered" evidence="1">
    <location>
        <begin position="427"/>
        <end position="446"/>
    </location>
</feature>
<proteinExistence type="predicted"/>
<feature type="compositionally biased region" description="Basic and acidic residues" evidence="1">
    <location>
        <begin position="312"/>
        <end position="323"/>
    </location>
</feature>
<sequence length="1403" mass="151961">MARGRRAAAARRAPTAAAINTSATTEASSTRQSKRTIKPTVSAGASHMPFFIRRNSNNKEEKEQQQDDDKTEPLQGQESDDGETDEQISSASLTKPQEEEEESTPMSSALPDEGIKEKKEVDEHVKIRDKSSLPMIVKEPSVQEEEEPSSTTTNNDIGVPDHPRREPLHRMTSTPSQDLEGQSQTPTVLSQDASSSLPLNGVPAAQDKKGKDASLKDGPSPSSSDPTLTETPTTGQDIYDGVIGNEDKKQFTNHSPSLDASNHKDAGNDQSPNTTTTSIQESEPVISCQTQTSGPTMNVQKESLLDPTKGNPGREADQEKSKELLFLGPASKQHVKEERNEKMSKDSNGDTAPDSMVVTEKDETATAGDNTTGVSHYTPKEALDSAPAPLDKLNDSLAHIDSLGKQEGSSSTTTTCDVDNNAHVWSDPIATKRQVSEGSADTDENVDIKVKVNDNVDSSKDADTDTKDPLVNVSPLLPQIDGGEIRALPKRTESSSAAVENVAVKNGTDAQDAMEVSNDSNKRERVDDEVVQPTKLEDDAHIQVVKPVREQSLEETLPPSHTRSGEKEKVTDRLGQNGELSDRDSCDEPVSKRQRLDTVDPNEEGKYAIPLENATLQDVARISHATHDGIPLKGASQSDKKLAGKQLPDRPLPFPSVRVEKYEEQQHVAIDSPVSSLEKAEVTNQPNDAKNPANPFIGSNAGADSSIPLNSGDSIATDRNTVLTSQEYLDIAIPMDVEESHVVKNSARIESPTPVDDDDPMELSPKEDKSETNLMNMSETSTEIKEDSNNEHIVDPGNEEQLERMKEFASLHTSVSQIKTRIFLAASKVNGGRGAEKRFIAYWDALGQYICYGTHGKRLDNVNICRMGGSAFYIEKTLKSFLVTKKLRQLHNKLILALMRNSMIETPPLGHVHSHIPVQWKSKVRQKSIVVCPSPQIKEPPSEIVAIPRKYSYRSIKAESVLERCKSDFGIDSGVWTYSGADCPIFPRSSNQVPFSLAEYAQKKKSQSTNRLENLPSPRLPGALAINPLVQKMSSAEGMSVSDSALWLLVVAAREYTTLVLKSAVADVASICPETGKNAKKPKSKKRNSTTNRGTPPNRRVITALDLAQVLARNQKLGGGTLSSRLAVERCIANAGVGVQIEPPSGLGAIQGYINKEIHQAASKYQEILNNGGQIGILGKGEMRYAHSSRDTGRVVRSASPGQGRGGKDLSSLKKRTTASSERPTEGPGVSVVVSDLTESRSQASSVPAGRGRGRGSKNLAAMRARSLTSLGDFKDEDKHIRAQSGETPSPDEKINATKEKVTVPSNEEKTTDQDSKNSLPMTSAEASSKGIGGKQLIMLRAAEERRKAQVDQTLVTDRASLPTSETPQSESPKMLDQNGSRTGDVLPVPVSISDRKTYEGTT</sequence>
<feature type="region of interest" description="Disordered" evidence="1">
    <location>
        <begin position="1074"/>
        <end position="1098"/>
    </location>
</feature>
<feature type="compositionally biased region" description="Basic and acidic residues" evidence="1">
    <location>
        <begin position="206"/>
        <end position="215"/>
    </location>
</feature>
<name>A0A7S2UQS4_9STRA</name>
<feature type="compositionally biased region" description="Basic and acidic residues" evidence="1">
    <location>
        <begin position="580"/>
        <end position="606"/>
    </location>
</feature>
<feature type="compositionally biased region" description="Basic and acidic residues" evidence="1">
    <location>
        <begin position="535"/>
        <end position="552"/>
    </location>
</feature>
<feature type="compositionally biased region" description="Basic and acidic residues" evidence="1">
    <location>
        <begin position="452"/>
        <end position="468"/>
    </location>
</feature>
<feature type="compositionally biased region" description="Polar residues" evidence="1">
    <location>
        <begin position="19"/>
        <end position="31"/>
    </location>
</feature>
<feature type="compositionally biased region" description="Polar residues" evidence="1">
    <location>
        <begin position="220"/>
        <end position="236"/>
    </location>
</feature>
<reference evidence="2" key="1">
    <citation type="submission" date="2021-01" db="EMBL/GenBank/DDBJ databases">
        <authorList>
            <person name="Corre E."/>
            <person name="Pelletier E."/>
            <person name="Niang G."/>
            <person name="Scheremetjew M."/>
            <person name="Finn R."/>
            <person name="Kale V."/>
            <person name="Holt S."/>
            <person name="Cochrane G."/>
            <person name="Meng A."/>
            <person name="Brown T."/>
            <person name="Cohen L."/>
        </authorList>
    </citation>
    <scope>NUCLEOTIDE SEQUENCE</scope>
    <source>
        <strain evidence="2">CCMP2084</strain>
    </source>
</reference>
<feature type="region of interest" description="Disordered" evidence="1">
    <location>
        <begin position="1345"/>
        <end position="1403"/>
    </location>
</feature>
<feature type="region of interest" description="Disordered" evidence="1">
    <location>
        <begin position="674"/>
        <end position="705"/>
    </location>
</feature>
<feature type="region of interest" description="Disordered" evidence="1">
    <location>
        <begin position="452"/>
        <end position="475"/>
    </location>
</feature>
<protein>
    <submittedName>
        <fullName evidence="2">Uncharacterized protein</fullName>
    </submittedName>
</protein>
<feature type="compositionally biased region" description="Basic and acidic residues" evidence="1">
    <location>
        <begin position="782"/>
        <end position="794"/>
    </location>
</feature>
<feature type="compositionally biased region" description="Polar residues" evidence="1">
    <location>
        <begin position="1317"/>
        <end position="1327"/>
    </location>
</feature>
<feature type="compositionally biased region" description="Polar residues" evidence="1">
    <location>
        <begin position="772"/>
        <end position="781"/>
    </location>
</feature>
<accession>A0A7S2UQS4</accession>
<evidence type="ECO:0000256" key="1">
    <source>
        <dbReference type="SAM" id="MobiDB-lite"/>
    </source>
</evidence>
<feature type="region of interest" description="Disordered" evidence="1">
    <location>
        <begin position="628"/>
        <end position="652"/>
    </location>
</feature>
<dbReference type="EMBL" id="HBHQ01028347">
    <property type="protein sequence ID" value="CAD9827389.1"/>
    <property type="molecule type" value="Transcribed_RNA"/>
</dbReference>
<feature type="compositionally biased region" description="Polar residues" evidence="1">
    <location>
        <begin position="268"/>
        <end position="301"/>
    </location>
</feature>
<feature type="compositionally biased region" description="Basic and acidic residues" evidence="1">
    <location>
        <begin position="159"/>
        <end position="169"/>
    </location>
</feature>
<feature type="region of interest" description="Disordered" evidence="1">
    <location>
        <begin position="744"/>
        <end position="794"/>
    </location>
</feature>
<feature type="compositionally biased region" description="Basic and acidic residues" evidence="1">
    <location>
        <begin position="1291"/>
        <end position="1316"/>
    </location>
</feature>
<evidence type="ECO:0000313" key="2">
    <source>
        <dbReference type="EMBL" id="CAD9827389.1"/>
    </source>
</evidence>
<organism evidence="2">
    <name type="scientific">Attheya septentrionalis</name>
    <dbReference type="NCBI Taxonomy" id="420275"/>
    <lineage>
        <taxon>Eukaryota</taxon>
        <taxon>Sar</taxon>
        <taxon>Stramenopiles</taxon>
        <taxon>Ochrophyta</taxon>
        <taxon>Bacillariophyta</taxon>
        <taxon>Coscinodiscophyceae</taxon>
        <taxon>Chaetocerotophycidae</taxon>
        <taxon>Chaetocerotales</taxon>
        <taxon>Attheyaceae</taxon>
        <taxon>Attheya</taxon>
    </lineage>
</organism>